<accession>A0ABY7ZUY4</accession>
<organism evidence="1 2">
    <name type="scientific">Micromonospora cathayae</name>
    <dbReference type="NCBI Taxonomy" id="3028804"/>
    <lineage>
        <taxon>Bacteria</taxon>
        <taxon>Bacillati</taxon>
        <taxon>Actinomycetota</taxon>
        <taxon>Actinomycetes</taxon>
        <taxon>Micromonosporales</taxon>
        <taxon>Micromonosporaceae</taxon>
        <taxon>Micromonospora</taxon>
    </lineage>
</organism>
<dbReference type="RefSeq" id="WP_275033683.1">
    <property type="nucleotide sequence ID" value="NZ_CP118615.1"/>
</dbReference>
<name>A0ABY7ZUY4_9ACTN</name>
<reference evidence="1 2" key="1">
    <citation type="submission" date="2023-02" db="EMBL/GenBank/DDBJ databases">
        <authorList>
            <person name="Mo P."/>
        </authorList>
    </citation>
    <scope>NUCLEOTIDE SEQUENCE [LARGE SCALE GENOMIC DNA]</scope>
    <source>
        <strain evidence="1 2">HUAS 3</strain>
    </source>
</reference>
<dbReference type="EMBL" id="CP118615">
    <property type="protein sequence ID" value="WDZ86822.1"/>
    <property type="molecule type" value="Genomic_DNA"/>
</dbReference>
<evidence type="ECO:0000313" key="2">
    <source>
        <dbReference type="Proteomes" id="UP001219605"/>
    </source>
</evidence>
<protein>
    <submittedName>
        <fullName evidence="1">Zinc ribbon domain-containing protein</fullName>
    </submittedName>
</protein>
<keyword evidence="2" id="KW-1185">Reference proteome</keyword>
<proteinExistence type="predicted"/>
<evidence type="ECO:0000313" key="1">
    <source>
        <dbReference type="EMBL" id="WDZ86822.1"/>
    </source>
</evidence>
<dbReference type="Proteomes" id="UP001219605">
    <property type="component" value="Chromosome"/>
</dbReference>
<gene>
    <name evidence="1" type="ORF">PVK37_10705</name>
</gene>
<sequence length="105" mass="11425">MRRVPVNHPHWTLLGLVRCGYCGRTLLPEQAPGGPRAYACGPRCGRTWVDALTLEAMAVRTALAAIPALAIPTDRREAAALVAEMFRLVVVHDDQTDVVFVGYAN</sequence>